<name>A0ABV0P6Y4_9TELE</name>
<evidence type="ECO:0000313" key="1">
    <source>
        <dbReference type="EMBL" id="MEQ2179203.1"/>
    </source>
</evidence>
<accession>A0ABV0P6Y4</accession>
<organism evidence="1 2">
    <name type="scientific">Goodea atripinnis</name>
    <dbReference type="NCBI Taxonomy" id="208336"/>
    <lineage>
        <taxon>Eukaryota</taxon>
        <taxon>Metazoa</taxon>
        <taxon>Chordata</taxon>
        <taxon>Craniata</taxon>
        <taxon>Vertebrata</taxon>
        <taxon>Euteleostomi</taxon>
        <taxon>Actinopterygii</taxon>
        <taxon>Neopterygii</taxon>
        <taxon>Teleostei</taxon>
        <taxon>Neoteleostei</taxon>
        <taxon>Acanthomorphata</taxon>
        <taxon>Ovalentaria</taxon>
        <taxon>Atherinomorphae</taxon>
        <taxon>Cyprinodontiformes</taxon>
        <taxon>Goodeidae</taxon>
        <taxon>Goodea</taxon>
    </lineage>
</organism>
<reference evidence="1 2" key="1">
    <citation type="submission" date="2021-06" db="EMBL/GenBank/DDBJ databases">
        <authorList>
            <person name="Palmer J.M."/>
        </authorList>
    </citation>
    <scope>NUCLEOTIDE SEQUENCE [LARGE SCALE GENOMIC DNA]</scope>
    <source>
        <strain evidence="1 2">GA_2019</strain>
        <tissue evidence="1">Muscle</tissue>
    </source>
</reference>
<proteinExistence type="predicted"/>
<keyword evidence="2" id="KW-1185">Reference proteome</keyword>
<protein>
    <submittedName>
        <fullName evidence="1">Uncharacterized protein</fullName>
    </submittedName>
</protein>
<dbReference type="Proteomes" id="UP001476798">
    <property type="component" value="Unassembled WGS sequence"/>
</dbReference>
<evidence type="ECO:0000313" key="2">
    <source>
        <dbReference type="Proteomes" id="UP001476798"/>
    </source>
</evidence>
<dbReference type="EMBL" id="JAHRIO010062209">
    <property type="protein sequence ID" value="MEQ2179203.1"/>
    <property type="molecule type" value="Genomic_DNA"/>
</dbReference>
<gene>
    <name evidence="1" type="ORF">GOODEAATRI_022170</name>
</gene>
<sequence>MSHCEDSPVRLLVGAPDPSYQWGQRLTLESDCLVLSCVSIRFCVCVGFSTSCSTGEAVLTQIPTILSCSSVSQDVRKGQMGISMSQFLFTAYWFLQTHTLRPQPQLTDALIGPSAE</sequence>
<comment type="caution">
    <text evidence="1">The sequence shown here is derived from an EMBL/GenBank/DDBJ whole genome shotgun (WGS) entry which is preliminary data.</text>
</comment>